<feature type="transmembrane region" description="Helical" evidence="1">
    <location>
        <begin position="987"/>
        <end position="1011"/>
    </location>
</feature>
<keyword evidence="1" id="KW-0472">Membrane</keyword>
<evidence type="ECO:0000313" key="3">
    <source>
        <dbReference type="Proteomes" id="UP000319619"/>
    </source>
</evidence>
<dbReference type="PANTHER" id="PTHR32063:SF33">
    <property type="entry name" value="RND SUPERFAMILY EFFLUX PUMP PERMEASE COMPONENT"/>
    <property type="match status" value="1"/>
</dbReference>
<evidence type="ECO:0000256" key="1">
    <source>
        <dbReference type="SAM" id="Phobius"/>
    </source>
</evidence>
<dbReference type="InterPro" id="IPR027463">
    <property type="entry name" value="AcrB_DN_DC_subdom"/>
</dbReference>
<feature type="transmembrane region" description="Helical" evidence="1">
    <location>
        <begin position="519"/>
        <end position="542"/>
    </location>
</feature>
<dbReference type="Proteomes" id="UP000319619">
    <property type="component" value="Unassembled WGS sequence"/>
</dbReference>
<evidence type="ECO:0000313" key="2">
    <source>
        <dbReference type="EMBL" id="TKJ41664.1"/>
    </source>
</evidence>
<feature type="transmembrane region" description="Helical" evidence="1">
    <location>
        <begin position="430"/>
        <end position="455"/>
    </location>
</feature>
<dbReference type="SUPFAM" id="SSF82693">
    <property type="entry name" value="Multidrug efflux transporter AcrB pore domain, PN1, PN2, PC1 and PC2 subdomains"/>
    <property type="match status" value="3"/>
</dbReference>
<organism evidence="2 3">
    <name type="scientific">candidate division LCP-89 bacterium B3_LCP</name>
    <dbReference type="NCBI Taxonomy" id="2012998"/>
    <lineage>
        <taxon>Bacteria</taxon>
        <taxon>Pseudomonadati</taxon>
        <taxon>Bacteria division LCP-89</taxon>
    </lineage>
</organism>
<dbReference type="Pfam" id="PF00873">
    <property type="entry name" value="ACR_tran"/>
    <property type="match status" value="1"/>
</dbReference>
<dbReference type="Gene3D" id="3.30.70.1320">
    <property type="entry name" value="Multidrug efflux transporter AcrB pore domain like"/>
    <property type="match status" value="1"/>
</dbReference>
<dbReference type="InterPro" id="IPR001036">
    <property type="entry name" value="Acrflvin-R"/>
</dbReference>
<dbReference type="EMBL" id="NJBN01000002">
    <property type="protein sequence ID" value="TKJ41664.1"/>
    <property type="molecule type" value="Genomic_DNA"/>
</dbReference>
<feature type="transmembrane region" description="Helical" evidence="1">
    <location>
        <begin position="358"/>
        <end position="376"/>
    </location>
</feature>
<dbReference type="Gene3D" id="1.20.1640.10">
    <property type="entry name" value="Multidrug efflux transporter AcrB transmembrane domain"/>
    <property type="match status" value="2"/>
</dbReference>
<dbReference type="Gene3D" id="3.30.70.1440">
    <property type="entry name" value="Multidrug efflux transporter AcrB pore domain"/>
    <property type="match status" value="1"/>
</dbReference>
<feature type="transmembrane region" description="Helical" evidence="1">
    <location>
        <begin position="334"/>
        <end position="351"/>
    </location>
</feature>
<protein>
    <recommendedName>
        <fullName evidence="4">Acriflavin resistance protein</fullName>
    </recommendedName>
</protein>
<dbReference type="PANTHER" id="PTHR32063">
    <property type="match status" value="1"/>
</dbReference>
<dbReference type="GO" id="GO:0005886">
    <property type="term" value="C:plasma membrane"/>
    <property type="evidence" value="ECO:0007669"/>
    <property type="project" value="TreeGrafter"/>
</dbReference>
<comment type="caution">
    <text evidence="2">The sequence shown here is derived from an EMBL/GenBank/DDBJ whole genome shotgun (WGS) entry which is preliminary data.</text>
</comment>
<accession>A0A532V368</accession>
<feature type="transmembrane region" description="Helical" evidence="1">
    <location>
        <begin position="388"/>
        <end position="410"/>
    </location>
</feature>
<dbReference type="SUPFAM" id="SSF82714">
    <property type="entry name" value="Multidrug efflux transporter AcrB TolC docking domain, DN and DC subdomains"/>
    <property type="match status" value="2"/>
</dbReference>
<feature type="transmembrane region" description="Helical" evidence="1">
    <location>
        <begin position="953"/>
        <end position="975"/>
    </location>
</feature>
<feature type="transmembrane region" description="Helical" evidence="1">
    <location>
        <begin position="882"/>
        <end position="901"/>
    </location>
</feature>
<proteinExistence type="predicted"/>
<keyword evidence="1" id="KW-0812">Transmembrane</keyword>
<dbReference type="PRINTS" id="PR00702">
    <property type="entry name" value="ACRIFLAVINRP"/>
</dbReference>
<feature type="transmembrane region" description="Helical" evidence="1">
    <location>
        <begin position="461"/>
        <end position="481"/>
    </location>
</feature>
<feature type="transmembrane region" description="Helical" evidence="1">
    <location>
        <begin position="12"/>
        <end position="30"/>
    </location>
</feature>
<feature type="transmembrane region" description="Helical" evidence="1">
    <location>
        <begin position="851"/>
        <end position="870"/>
    </location>
</feature>
<dbReference type="Gene3D" id="3.30.2090.10">
    <property type="entry name" value="Multidrug efflux transporter AcrB TolC docking domain, DN and DC subdomains"/>
    <property type="match status" value="2"/>
</dbReference>
<keyword evidence="1" id="KW-1133">Transmembrane helix</keyword>
<dbReference type="AlphaFoldDB" id="A0A532V368"/>
<reference evidence="2 3" key="1">
    <citation type="submission" date="2017-06" db="EMBL/GenBank/DDBJ databases">
        <title>Novel microbial phyla capable of carbon fixation and sulfur reduction in deep-sea sediments.</title>
        <authorList>
            <person name="Huang J."/>
            <person name="Baker B."/>
            <person name="Wang Y."/>
        </authorList>
    </citation>
    <scope>NUCLEOTIDE SEQUENCE [LARGE SCALE GENOMIC DNA]</scope>
    <source>
        <strain evidence="2">B3_LCP</strain>
    </source>
</reference>
<name>A0A532V368_UNCL8</name>
<dbReference type="SUPFAM" id="SSF82866">
    <property type="entry name" value="Multidrug efflux transporter AcrB transmembrane domain"/>
    <property type="match status" value="2"/>
</dbReference>
<gene>
    <name evidence="2" type="ORF">CEE37_03600</name>
</gene>
<feature type="transmembrane region" description="Helical" evidence="1">
    <location>
        <begin position="907"/>
        <end position="932"/>
    </location>
</feature>
<dbReference type="Gene3D" id="3.30.70.1430">
    <property type="entry name" value="Multidrug efflux transporter AcrB pore domain"/>
    <property type="match status" value="2"/>
</dbReference>
<dbReference type="GO" id="GO:0042910">
    <property type="term" value="F:xenobiotic transmembrane transporter activity"/>
    <property type="evidence" value="ECO:0007669"/>
    <property type="project" value="TreeGrafter"/>
</dbReference>
<sequence length="1033" mass="114355">MSPIRLAVNNPVLANLLMVTLTLLGVLAFMDLPRELMPKISFNWAFIVTPYPNVPAEDVEQLVTIPIEEEIADIDGIDQITSVSREGRSFIWVKFELMSEDKFSKLLSDLKIEVDKAVIPDDVEDIYVEEFDTEDFIPIISISLSGDFPEKVMHDLAEDLEDLYLDVSGVSEIAVAGTRDREIWVEVAPEKLYAHGLTLEQVASSIKYRNFNLAGGDLKAGNEKLLVRTVGEFEKTDEIGSSVVLKSGPDGNQVYLHDVATITDGWEEEISRSRLNQLPSITLSISKKSKANSLDLIDTIKNITEEYRDKLPPGMEITYTNDNSIQIVDVLQKLQNNAILGFILVIILLWASLGWRNALITALGIPITLAITMIFLKHTGNTLNGTALFGLVLVLGMLVDDAIVVMENCYRYIQSGLPPKEAVIKGAKEVAAPVCASVFTTIAAFLPLMLLPGIMGRFMRIVPIVLSLALMASLFECFFILPSHVAEWSGIQKIAAAQSRLMERISSIYKRLLERVMRFRILIAIIMPFVILISATMIPLVGVELYRDEEISMFFVWVTMPEGTSLETTDRIITQFESEAMNLPASELFAVVATPGMMQTDDEWHLKSSVGQLIIDLKERRDRTMSIEDIMNQLRSSTADIPGVQDVQFAKVNTGPPLGKPVEVRVQGKYYKDTEPVAEILKSELAQIEGVYDVTDNYSPGKRQVKVKVDPERAAMFGLSVTQVAASIAAAFDGIVPTVFRDGDDGIDIRVKFHEDHLKEIADVTRLKFLLPDGSWVPFENVASISVEPGIADIRHFDQNRAITVSANVDEGKVSGVEVNQQLVKKFKNIEKQHPGVRMYFGGEWEEFQEAFSGILELFLIGLGLMYVILGTQFRSFIQPIIIMTAIPFAFVGSVIGLLLSGNPFSITTLFAFVALAGVVVNNSIVLVSFINDARAQGAGRHESIVQAGMLRLRPIILTSITTIFGLLPMAIGLGGRSEVWGPLANIIVWGLAFATFLTLLVIPAVYELVVDDIGGLFRRKLKMKNGWVKNHV</sequence>
<evidence type="ECO:0008006" key="4">
    <source>
        <dbReference type="Google" id="ProtNLM"/>
    </source>
</evidence>